<dbReference type="EMBL" id="NEVM01000001">
    <property type="protein sequence ID" value="OZI38043.1"/>
    <property type="molecule type" value="Genomic_DNA"/>
</dbReference>
<organism evidence="2 3">
    <name type="scientific">Bordetella genomosp. 10</name>
    <dbReference type="NCBI Taxonomy" id="1416804"/>
    <lineage>
        <taxon>Bacteria</taxon>
        <taxon>Pseudomonadati</taxon>
        <taxon>Pseudomonadota</taxon>
        <taxon>Betaproteobacteria</taxon>
        <taxon>Burkholderiales</taxon>
        <taxon>Alcaligenaceae</taxon>
        <taxon>Bordetella</taxon>
    </lineage>
</organism>
<sequence length="116" mass="12701">MHDSLWIDSLGFIVLFVAAWMSAIVVTALPCAGLSFLARKFRIRAWLLYFIAGIAISALAALACVHFLTALPRLTGTPSRYVNADIAAALFKMWQGFLPAGAVAGLMFWRLAGRHY</sequence>
<keyword evidence="1" id="KW-0472">Membrane</keyword>
<evidence type="ECO:0000313" key="3">
    <source>
        <dbReference type="Proteomes" id="UP000216020"/>
    </source>
</evidence>
<dbReference type="Proteomes" id="UP000216020">
    <property type="component" value="Unassembled WGS sequence"/>
</dbReference>
<name>A0A261SP20_9BORD</name>
<keyword evidence="1" id="KW-0812">Transmembrane</keyword>
<accession>A0A261SP20</accession>
<keyword evidence="1" id="KW-1133">Transmembrane helix</keyword>
<protein>
    <submittedName>
        <fullName evidence="2">Uncharacterized protein</fullName>
    </submittedName>
</protein>
<keyword evidence="3" id="KW-1185">Reference proteome</keyword>
<evidence type="ECO:0000256" key="1">
    <source>
        <dbReference type="SAM" id="Phobius"/>
    </source>
</evidence>
<proteinExistence type="predicted"/>
<dbReference type="AlphaFoldDB" id="A0A261SP20"/>
<comment type="caution">
    <text evidence="2">The sequence shown here is derived from an EMBL/GenBank/DDBJ whole genome shotgun (WGS) entry which is preliminary data.</text>
</comment>
<feature type="transmembrane region" description="Helical" evidence="1">
    <location>
        <begin position="89"/>
        <end position="109"/>
    </location>
</feature>
<reference evidence="3" key="1">
    <citation type="submission" date="2017-05" db="EMBL/GenBank/DDBJ databases">
        <title>Complete and WGS of Bordetella genogroups.</title>
        <authorList>
            <person name="Spilker T."/>
            <person name="Lipuma J."/>
        </authorList>
    </citation>
    <scope>NUCLEOTIDE SEQUENCE [LARGE SCALE GENOMIC DNA]</scope>
    <source>
        <strain evidence="3">AU16122</strain>
    </source>
</reference>
<gene>
    <name evidence="2" type="ORF">CAL29_06740</name>
</gene>
<feature type="transmembrane region" description="Helical" evidence="1">
    <location>
        <begin position="46"/>
        <end position="69"/>
    </location>
</feature>
<evidence type="ECO:0000313" key="2">
    <source>
        <dbReference type="EMBL" id="OZI38043.1"/>
    </source>
</evidence>
<feature type="transmembrane region" description="Helical" evidence="1">
    <location>
        <begin position="12"/>
        <end position="34"/>
    </location>
</feature>